<evidence type="ECO:0000256" key="6">
    <source>
        <dbReference type="ARBA" id="ARBA00022962"/>
    </source>
</evidence>
<dbReference type="Pfam" id="PF13537">
    <property type="entry name" value="GATase_7"/>
    <property type="match status" value="1"/>
</dbReference>
<dbReference type="HAMAP" id="MF_01931">
    <property type="entry name" value="PurF"/>
    <property type="match status" value="1"/>
</dbReference>
<keyword evidence="7" id="KW-0004">4Fe-4S</keyword>
<feature type="binding site" evidence="7 11">
    <location>
        <position position="391"/>
    </location>
    <ligand>
        <name>[4Fe-4S] cluster</name>
        <dbReference type="ChEBI" id="CHEBI:49883"/>
    </ligand>
</feature>
<dbReference type="GO" id="GO:0051539">
    <property type="term" value="F:4 iron, 4 sulfur cluster binding"/>
    <property type="evidence" value="ECO:0007669"/>
    <property type="project" value="UniProtKB-KW"/>
</dbReference>
<evidence type="ECO:0000256" key="11">
    <source>
        <dbReference type="PIRSR" id="PIRSR000485-3"/>
    </source>
</evidence>
<evidence type="ECO:0000259" key="12">
    <source>
        <dbReference type="PROSITE" id="PS51278"/>
    </source>
</evidence>
<gene>
    <name evidence="7" type="primary">purF</name>
    <name evidence="13" type="ORF">SAMN02744037_01549</name>
</gene>
<dbReference type="EMBL" id="FRAE01000031">
    <property type="protein sequence ID" value="SHK06867.1"/>
    <property type="molecule type" value="Genomic_DNA"/>
</dbReference>
<dbReference type="EC" id="2.4.2.14" evidence="7"/>
<evidence type="ECO:0000256" key="1">
    <source>
        <dbReference type="ARBA" id="ARBA00005209"/>
    </source>
</evidence>
<dbReference type="NCBIfam" id="TIGR01134">
    <property type="entry name" value="purF"/>
    <property type="match status" value="1"/>
</dbReference>
<sequence length="447" mass="49860">MLIDNINDKFREECGVFGIYSNRKYDMSSLLYQALNSLQHRGQESCGVAVSNGKNISSFKGMGLVSEVFNNKSNEIYSKVAIGHTRYSTFGKSNLKNAQPILDEDIAIAHNGNITNANSHKKHLLSKGIVFDTETDSEVFLKLLKENREKDLEKSLINISKQIKGGYAIVLLFKNKLIGIRDEKGIRPLCIGKLDDGYVLASESCTLNILGAKFIRDVNPGEIVIIDKIGLKSTYFKNNIKCKTCSFEYIYFAREDSVIDGVDVYKSRFLAGKELYKEHPTEADIVIGVPDSGIPAAIGYSKASGIEYEIGFVKNKYVGRTFIQPSRKIRERDISIKLNVIKGNVKGKNIVLIDDSIVRGTTSKKIVEMLKKAGTDKIHLRIASPIINNPCYLGIDTKDKKELLGAKKNLKEIKEFLKVDSIEYISIGGFIKTLQGKNGICLKCFKK</sequence>
<feature type="binding site" evidence="7 11">
    <location>
        <position position="444"/>
    </location>
    <ligand>
        <name>[4Fe-4S] cluster</name>
        <dbReference type="ChEBI" id="CHEBI:49883"/>
    </ligand>
</feature>
<protein>
    <recommendedName>
        <fullName evidence="7">Amidophosphoribosyltransferase</fullName>
        <shortName evidence="7">ATase</shortName>
        <ecNumber evidence="7">2.4.2.14</ecNumber>
    </recommendedName>
    <alternativeName>
        <fullName evidence="7">Glutamine phosphoribosylpyrophosphate amidotransferase</fullName>
        <shortName evidence="7">GPATase</shortName>
    </alternativeName>
</protein>
<dbReference type="STRING" id="1123349.SAMN02744037_01549"/>
<feature type="binding site" evidence="7 10">
    <location>
        <position position="355"/>
    </location>
    <ligand>
        <name>Mg(2+)</name>
        <dbReference type="ChEBI" id="CHEBI:18420"/>
    </ligand>
</feature>
<comment type="function">
    <text evidence="7">Catalyzes the formation of phosphoribosylamine from phosphoribosylpyrophosphate (PRPP) and glutamine.</text>
</comment>
<feature type="binding site" evidence="7 10">
    <location>
        <position position="354"/>
    </location>
    <ligand>
        <name>Mg(2+)</name>
        <dbReference type="ChEBI" id="CHEBI:18420"/>
    </ligand>
</feature>
<keyword evidence="7 11" id="KW-0408">Iron</keyword>
<comment type="similarity">
    <text evidence="2 7 8">In the C-terminal section; belongs to the purine/pyrimidine phosphoribosyltransferase family.</text>
</comment>
<comment type="pathway">
    <text evidence="1 7 8">Purine metabolism; IMP biosynthesis via de novo pathway; N(1)-(5-phospho-D-ribosyl)glycinamide from 5-phospho-alpha-D-ribose 1-diphosphate: step 1/2.</text>
</comment>
<dbReference type="CDD" id="cd06223">
    <property type="entry name" value="PRTases_typeI"/>
    <property type="match status" value="1"/>
</dbReference>
<dbReference type="Gene3D" id="3.40.50.2020">
    <property type="match status" value="1"/>
</dbReference>
<comment type="cofactor">
    <cofactor evidence="7 10">
        <name>Mg(2+)</name>
        <dbReference type="ChEBI" id="CHEBI:18420"/>
    </cofactor>
    <text evidence="7 10">Binds 1 Mg(2+) ion per subunit.</text>
</comment>
<comment type="catalytic activity">
    <reaction evidence="7 8">
        <text>5-phospho-beta-D-ribosylamine + L-glutamate + diphosphate = 5-phospho-alpha-D-ribose 1-diphosphate + L-glutamine + H2O</text>
        <dbReference type="Rhea" id="RHEA:14905"/>
        <dbReference type="ChEBI" id="CHEBI:15377"/>
        <dbReference type="ChEBI" id="CHEBI:29985"/>
        <dbReference type="ChEBI" id="CHEBI:33019"/>
        <dbReference type="ChEBI" id="CHEBI:58017"/>
        <dbReference type="ChEBI" id="CHEBI:58359"/>
        <dbReference type="ChEBI" id="CHEBI:58681"/>
        <dbReference type="EC" id="2.4.2.14"/>
    </reaction>
</comment>
<dbReference type="InterPro" id="IPR000836">
    <property type="entry name" value="PRTase_dom"/>
</dbReference>
<dbReference type="SUPFAM" id="SSF53271">
    <property type="entry name" value="PRTase-like"/>
    <property type="match status" value="1"/>
</dbReference>
<dbReference type="PIRSF" id="PIRSF000485">
    <property type="entry name" value="Amd_phspho_trans"/>
    <property type="match status" value="1"/>
</dbReference>
<dbReference type="InterPro" id="IPR029055">
    <property type="entry name" value="Ntn_hydrolases_N"/>
</dbReference>
<keyword evidence="3 7" id="KW-0328">Glycosyltransferase</keyword>
<feature type="domain" description="Glutamine amidotransferase type-2" evidence="12">
    <location>
        <begin position="14"/>
        <end position="229"/>
    </location>
</feature>
<feature type="binding site" evidence="7 10">
    <location>
        <position position="292"/>
    </location>
    <ligand>
        <name>Mg(2+)</name>
        <dbReference type="ChEBI" id="CHEBI:18420"/>
    </ligand>
</feature>
<accession>A0A1M6PG47</accession>
<evidence type="ECO:0000256" key="10">
    <source>
        <dbReference type="PIRSR" id="PIRSR000485-2"/>
    </source>
</evidence>
<organism evidence="13 14">
    <name type="scientific">Tepidibacter formicigenes DSM 15518</name>
    <dbReference type="NCBI Taxonomy" id="1123349"/>
    <lineage>
        <taxon>Bacteria</taxon>
        <taxon>Bacillati</taxon>
        <taxon>Bacillota</taxon>
        <taxon>Clostridia</taxon>
        <taxon>Peptostreptococcales</taxon>
        <taxon>Peptostreptococcaceae</taxon>
        <taxon>Tepidibacter</taxon>
    </lineage>
</organism>
<keyword evidence="7 10" id="KW-0479">Metal-binding</keyword>
<evidence type="ECO:0000256" key="9">
    <source>
        <dbReference type="PIRSR" id="PIRSR000485-1"/>
    </source>
</evidence>
<dbReference type="GO" id="GO:0006189">
    <property type="term" value="P:'de novo' IMP biosynthetic process"/>
    <property type="evidence" value="ECO:0007669"/>
    <property type="project" value="UniProtKB-UniRule"/>
</dbReference>
<dbReference type="PANTHER" id="PTHR11907">
    <property type="entry name" value="AMIDOPHOSPHORIBOSYLTRANSFERASE"/>
    <property type="match status" value="1"/>
</dbReference>
<evidence type="ECO:0000313" key="14">
    <source>
        <dbReference type="Proteomes" id="UP000242497"/>
    </source>
</evidence>
<evidence type="ECO:0000313" key="13">
    <source>
        <dbReference type="EMBL" id="SHK06867.1"/>
    </source>
</evidence>
<keyword evidence="6 7" id="KW-0315">Glutamine amidotransferase</keyword>
<feature type="active site" description="Nucleophile" evidence="7 9">
    <location>
        <position position="14"/>
    </location>
</feature>
<feature type="binding site" evidence="7 11">
    <location>
        <position position="245"/>
    </location>
    <ligand>
        <name>[4Fe-4S] cluster</name>
        <dbReference type="ChEBI" id="CHEBI:49883"/>
    </ligand>
</feature>
<dbReference type="SUPFAM" id="SSF56235">
    <property type="entry name" value="N-terminal nucleophile aminohydrolases (Ntn hydrolases)"/>
    <property type="match status" value="1"/>
</dbReference>
<dbReference type="GO" id="GO:0009113">
    <property type="term" value="P:purine nucleobase biosynthetic process"/>
    <property type="evidence" value="ECO:0007669"/>
    <property type="project" value="UniProtKB-UniRule"/>
</dbReference>
<dbReference type="Gene3D" id="3.60.20.10">
    <property type="entry name" value="Glutamine Phosphoribosylpyrophosphate, subunit 1, domain 1"/>
    <property type="match status" value="1"/>
</dbReference>
<keyword evidence="4 7" id="KW-0808">Transferase</keyword>
<dbReference type="GO" id="GO:0000287">
    <property type="term" value="F:magnesium ion binding"/>
    <property type="evidence" value="ECO:0007669"/>
    <property type="project" value="UniProtKB-UniRule"/>
</dbReference>
<evidence type="ECO:0000256" key="2">
    <source>
        <dbReference type="ARBA" id="ARBA00010138"/>
    </source>
</evidence>
<dbReference type="AlphaFoldDB" id="A0A1M6PG47"/>
<comment type="cofactor">
    <cofactor evidence="7 11">
        <name>[4Fe-4S] cluster</name>
        <dbReference type="ChEBI" id="CHEBI:49883"/>
    </cofactor>
    <text evidence="7 11">Binds 1 [4Fe-4S] cluster per subunit.</text>
</comment>
<evidence type="ECO:0000256" key="4">
    <source>
        <dbReference type="ARBA" id="ARBA00022679"/>
    </source>
</evidence>
<reference evidence="14" key="1">
    <citation type="submission" date="2016-11" db="EMBL/GenBank/DDBJ databases">
        <authorList>
            <person name="Varghese N."/>
            <person name="Submissions S."/>
        </authorList>
    </citation>
    <scope>NUCLEOTIDE SEQUENCE [LARGE SCALE GENOMIC DNA]</scope>
    <source>
        <strain evidence="14">DSM 15518</strain>
    </source>
</reference>
<keyword evidence="14" id="KW-1185">Reference proteome</keyword>
<feature type="binding site" evidence="7 11">
    <location>
        <position position="441"/>
    </location>
    <ligand>
        <name>[4Fe-4S] cluster</name>
        <dbReference type="ChEBI" id="CHEBI:49883"/>
    </ligand>
</feature>
<evidence type="ECO:0000256" key="5">
    <source>
        <dbReference type="ARBA" id="ARBA00022755"/>
    </source>
</evidence>
<dbReference type="UniPathway" id="UPA00074">
    <property type="reaction ID" value="UER00124"/>
</dbReference>
<dbReference type="InterPro" id="IPR017932">
    <property type="entry name" value="GATase_2_dom"/>
</dbReference>
<keyword evidence="7 11" id="KW-0411">Iron-sulfur</keyword>
<evidence type="ECO:0000256" key="3">
    <source>
        <dbReference type="ARBA" id="ARBA00022676"/>
    </source>
</evidence>
<keyword evidence="5 7" id="KW-0658">Purine biosynthesis</keyword>
<dbReference type="Pfam" id="PF00156">
    <property type="entry name" value="Pribosyltran"/>
    <property type="match status" value="1"/>
</dbReference>
<dbReference type="CDD" id="cd00715">
    <property type="entry name" value="GPATase_N"/>
    <property type="match status" value="1"/>
</dbReference>
<dbReference type="InterPro" id="IPR029057">
    <property type="entry name" value="PRTase-like"/>
</dbReference>
<dbReference type="InterPro" id="IPR035584">
    <property type="entry name" value="PurF_N"/>
</dbReference>
<dbReference type="InterPro" id="IPR005854">
    <property type="entry name" value="PurF"/>
</dbReference>
<proteinExistence type="inferred from homology"/>
<evidence type="ECO:0000256" key="7">
    <source>
        <dbReference type="HAMAP-Rule" id="MF_01931"/>
    </source>
</evidence>
<evidence type="ECO:0000256" key="8">
    <source>
        <dbReference type="PIRNR" id="PIRNR000485"/>
    </source>
</evidence>
<dbReference type="Proteomes" id="UP000242497">
    <property type="component" value="Unassembled WGS sequence"/>
</dbReference>
<dbReference type="PROSITE" id="PS51278">
    <property type="entry name" value="GATASE_TYPE_2"/>
    <property type="match status" value="1"/>
</dbReference>
<name>A0A1M6PG47_9FIRM</name>
<keyword evidence="7 10" id="KW-0460">Magnesium</keyword>
<dbReference type="GO" id="GO:0004044">
    <property type="term" value="F:amidophosphoribosyltransferase activity"/>
    <property type="evidence" value="ECO:0007669"/>
    <property type="project" value="UniProtKB-UniRule"/>
</dbReference>